<gene>
    <name evidence="2" type="ORF">NCTC4191_00590</name>
</gene>
<reference evidence="2 3" key="1">
    <citation type="submission" date="2018-06" db="EMBL/GenBank/DDBJ databases">
        <authorList>
            <consortium name="Pathogen Informatics"/>
            <person name="Doyle S."/>
        </authorList>
    </citation>
    <scope>NUCLEOTIDE SEQUENCE [LARGE SCALE GENOMIC DNA]</scope>
    <source>
        <strain evidence="2 3">NCTC4191</strain>
    </source>
</reference>
<evidence type="ECO:0000313" key="3">
    <source>
        <dbReference type="Proteomes" id="UP000254253"/>
    </source>
</evidence>
<name>A0A380TT56_ACTLI</name>
<protein>
    <recommendedName>
        <fullName evidence="4">Holin</fullName>
    </recommendedName>
</protein>
<dbReference type="EMBL" id="UFRN01000002">
    <property type="protein sequence ID" value="SUT91571.1"/>
    <property type="molecule type" value="Genomic_DNA"/>
</dbReference>
<dbReference type="RefSeq" id="WP_115590047.1">
    <property type="nucleotide sequence ID" value="NZ_LR134169.1"/>
</dbReference>
<keyword evidence="1" id="KW-0472">Membrane</keyword>
<evidence type="ECO:0000313" key="2">
    <source>
        <dbReference type="EMBL" id="SUT91571.1"/>
    </source>
</evidence>
<dbReference type="Proteomes" id="UP000254253">
    <property type="component" value="Unassembled WGS sequence"/>
</dbReference>
<evidence type="ECO:0000256" key="1">
    <source>
        <dbReference type="SAM" id="Phobius"/>
    </source>
</evidence>
<proteinExistence type="predicted"/>
<keyword evidence="1" id="KW-1133">Transmembrane helix</keyword>
<accession>A0A380TT56</accession>
<sequence length="67" mass="7604">MNRFDNVPILGAVLGFFGSLTLNDLGVIVSILVAISSLILTWIYKEKDLKLKAKELELKYKVKHEEK</sequence>
<keyword evidence="3" id="KW-1185">Reference proteome</keyword>
<organism evidence="2 3">
    <name type="scientific">Actinobacillus lignieresii</name>
    <dbReference type="NCBI Taxonomy" id="720"/>
    <lineage>
        <taxon>Bacteria</taxon>
        <taxon>Pseudomonadati</taxon>
        <taxon>Pseudomonadota</taxon>
        <taxon>Gammaproteobacteria</taxon>
        <taxon>Pasteurellales</taxon>
        <taxon>Pasteurellaceae</taxon>
        <taxon>Actinobacillus</taxon>
    </lineage>
</organism>
<feature type="transmembrane region" description="Helical" evidence="1">
    <location>
        <begin position="25"/>
        <end position="44"/>
    </location>
</feature>
<dbReference type="Pfam" id="PF16080">
    <property type="entry name" value="Phage_holin_2_3"/>
    <property type="match status" value="1"/>
</dbReference>
<dbReference type="InterPro" id="IPR032118">
    <property type="entry name" value="Phage_holin_HP1"/>
</dbReference>
<evidence type="ECO:0008006" key="4">
    <source>
        <dbReference type="Google" id="ProtNLM"/>
    </source>
</evidence>
<keyword evidence="1" id="KW-0812">Transmembrane</keyword>
<dbReference type="AlphaFoldDB" id="A0A380TT56"/>